<dbReference type="InterPro" id="IPR038330">
    <property type="entry name" value="TspO/MBR-related_sf"/>
</dbReference>
<evidence type="ECO:0000313" key="8">
    <source>
        <dbReference type="Proteomes" id="UP001260872"/>
    </source>
</evidence>
<gene>
    <name evidence="7" type="ORF">RH857_03185</name>
</gene>
<keyword evidence="5 6" id="KW-0472">Membrane</keyword>
<evidence type="ECO:0000256" key="6">
    <source>
        <dbReference type="SAM" id="Phobius"/>
    </source>
</evidence>
<feature type="transmembrane region" description="Helical" evidence="6">
    <location>
        <begin position="64"/>
        <end position="85"/>
    </location>
</feature>
<evidence type="ECO:0000256" key="3">
    <source>
        <dbReference type="ARBA" id="ARBA00022692"/>
    </source>
</evidence>
<organism evidence="7 8">
    <name type="scientific">Nesterenkonia flava</name>
    <dbReference type="NCBI Taxonomy" id="469799"/>
    <lineage>
        <taxon>Bacteria</taxon>
        <taxon>Bacillati</taxon>
        <taxon>Actinomycetota</taxon>
        <taxon>Actinomycetes</taxon>
        <taxon>Micrococcales</taxon>
        <taxon>Micrococcaceae</taxon>
        <taxon>Nesterenkonia</taxon>
    </lineage>
</organism>
<sequence>MTHATTTPASRSPRRDSPLAQVIALIVMVGIPLLVSFLGSRATDPHSDGWYEQAEKAPWNPPDWVFGPVWIVLYIVMGIAAWLIWRRRHQHPATLALTLYFLQLAVNGLWTPIFFAGYPTWGTAALWAAMGIITTLTLLLIFTIRAFWPISRLAALLLVPYLGWVLYAASLNAYIAAAN</sequence>
<evidence type="ECO:0000256" key="4">
    <source>
        <dbReference type="ARBA" id="ARBA00022989"/>
    </source>
</evidence>
<evidence type="ECO:0000313" key="7">
    <source>
        <dbReference type="EMBL" id="MDR5711144.1"/>
    </source>
</evidence>
<feature type="transmembrane region" description="Helical" evidence="6">
    <location>
        <begin position="97"/>
        <end position="118"/>
    </location>
</feature>
<feature type="transmembrane region" description="Helical" evidence="6">
    <location>
        <begin position="19"/>
        <end position="39"/>
    </location>
</feature>
<feature type="transmembrane region" description="Helical" evidence="6">
    <location>
        <begin position="155"/>
        <end position="177"/>
    </location>
</feature>
<dbReference type="PANTHER" id="PTHR10057">
    <property type="entry name" value="PERIPHERAL-TYPE BENZODIAZEPINE RECEPTOR"/>
    <property type="match status" value="1"/>
</dbReference>
<dbReference type="PANTHER" id="PTHR10057:SF0">
    <property type="entry name" value="TRANSLOCATOR PROTEIN"/>
    <property type="match status" value="1"/>
</dbReference>
<dbReference type="EMBL" id="JAVKGT010000005">
    <property type="protein sequence ID" value="MDR5711144.1"/>
    <property type="molecule type" value="Genomic_DNA"/>
</dbReference>
<reference evidence="8" key="1">
    <citation type="submission" date="2023-07" db="EMBL/GenBank/DDBJ databases">
        <title>Description of three actinobacteria isolated from air of manufacturing shop in a pharmaceutical factory.</title>
        <authorList>
            <person name="Zhang D.-F."/>
        </authorList>
    </citation>
    <scope>NUCLEOTIDE SEQUENCE [LARGE SCALE GENOMIC DNA]</scope>
    <source>
        <strain evidence="8">CCTCC AB 207010</strain>
    </source>
</reference>
<comment type="subcellular location">
    <subcellularLocation>
        <location evidence="1">Membrane</location>
        <topology evidence="1">Multi-pass membrane protein</topology>
    </subcellularLocation>
</comment>
<dbReference type="Pfam" id="PF03073">
    <property type="entry name" value="TspO_MBR"/>
    <property type="match status" value="1"/>
</dbReference>
<keyword evidence="3 6" id="KW-0812">Transmembrane</keyword>
<proteinExistence type="inferred from homology"/>
<dbReference type="Proteomes" id="UP001260872">
    <property type="component" value="Unassembled WGS sequence"/>
</dbReference>
<evidence type="ECO:0000256" key="2">
    <source>
        <dbReference type="ARBA" id="ARBA00007524"/>
    </source>
</evidence>
<dbReference type="Gene3D" id="1.20.1260.100">
    <property type="entry name" value="TspO/MBR protein"/>
    <property type="match status" value="1"/>
</dbReference>
<evidence type="ECO:0000256" key="1">
    <source>
        <dbReference type="ARBA" id="ARBA00004141"/>
    </source>
</evidence>
<dbReference type="CDD" id="cd15904">
    <property type="entry name" value="TSPO_MBR"/>
    <property type="match status" value="1"/>
</dbReference>
<dbReference type="RefSeq" id="WP_310536527.1">
    <property type="nucleotide sequence ID" value="NZ_BAAAOC010000024.1"/>
</dbReference>
<protein>
    <submittedName>
        <fullName evidence="7">TspO/MBR family protein</fullName>
    </submittedName>
</protein>
<comment type="caution">
    <text evidence="7">The sequence shown here is derived from an EMBL/GenBank/DDBJ whole genome shotgun (WGS) entry which is preliminary data.</text>
</comment>
<keyword evidence="4 6" id="KW-1133">Transmembrane helix</keyword>
<name>A0ABU1FR64_9MICC</name>
<comment type="similarity">
    <text evidence="2">Belongs to the TspO/BZRP family.</text>
</comment>
<dbReference type="InterPro" id="IPR004307">
    <property type="entry name" value="TspO_MBR"/>
</dbReference>
<accession>A0ABU1FR64</accession>
<dbReference type="PIRSF" id="PIRSF005859">
    <property type="entry name" value="PBR"/>
    <property type="match status" value="1"/>
</dbReference>
<evidence type="ECO:0000256" key="5">
    <source>
        <dbReference type="ARBA" id="ARBA00023136"/>
    </source>
</evidence>
<keyword evidence="8" id="KW-1185">Reference proteome</keyword>
<feature type="transmembrane region" description="Helical" evidence="6">
    <location>
        <begin position="124"/>
        <end position="148"/>
    </location>
</feature>